<protein>
    <submittedName>
        <fullName evidence="4">Uncharacterized protein</fullName>
    </submittedName>
</protein>
<evidence type="ECO:0000313" key="5">
    <source>
        <dbReference type="Proteomes" id="UP001295423"/>
    </source>
</evidence>
<dbReference type="AlphaFoldDB" id="A0AAD2JP55"/>
<keyword evidence="5" id="KW-1185">Reference proteome</keyword>
<dbReference type="InterPro" id="IPR019734">
    <property type="entry name" value="TPR_rpt"/>
</dbReference>
<sequence length="604" mass="69936">MLELRPATREFFHMLHNYLHCRELLDAKYEEIDSLRILSHLEIQSEGIETESGDPWEFKASYQQQAVDGNQVNTCEELYVAAGIAKPIYEAKVQDIVARVCGQEDQEESVVVVQFPPVKGRERALEKADDDYIRRKPATAVSWLYDVVRGSIQFSTIEQIEQFIQQIQEDSSITIVKAKNRFKRPSLTGYRDFNLHIHIETDRGFKHVCELQIHLQDMKALENTLESHKYYEYFRSYFAGATDSLKERLDDLKAISDGSDVNEEFLSRFLEKTKDVSRLQRLARLFYNTLCEYDWAYQVYEHVLELQFGSLGDCHVEVAQTYNCMGEILRDDGKSELAIELHQKALDICTESALEAGSQVWADTYNQMANALYYRDRLDEALELYGKALKVFAMDEAGNQIPMSVTTNNMANIVLEQGNREKALELYESALHIQKRVRGMEHPSVAETYANIAKVLFYKNKLEEALDLQLKVLDIRKKTLGEKHRTVKDAYNKLAQTYSSLSIRLESKRQYDQALATLEQELAIRQQMATENDSSHLDETLDLKIADVYQNMSLVMEKQGKLKESLQVLEKCLDIRRDFLNEQHHTVKKATKQKESLQQKIENQ</sequence>
<dbReference type="SUPFAM" id="SSF48452">
    <property type="entry name" value="TPR-like"/>
    <property type="match status" value="2"/>
</dbReference>
<accession>A0AAD2JP55</accession>
<dbReference type="Pfam" id="PF13424">
    <property type="entry name" value="TPR_12"/>
    <property type="match status" value="2"/>
</dbReference>
<evidence type="ECO:0000313" key="4">
    <source>
        <dbReference type="EMBL" id="CAJ1968958.1"/>
    </source>
</evidence>
<evidence type="ECO:0000256" key="3">
    <source>
        <dbReference type="PROSITE-ProRule" id="PRU00339"/>
    </source>
</evidence>
<dbReference type="InterPro" id="IPR043519">
    <property type="entry name" value="NT_sf"/>
</dbReference>
<dbReference type="Gene3D" id="3.30.460.10">
    <property type="entry name" value="Beta Polymerase, domain 2"/>
    <property type="match status" value="1"/>
</dbReference>
<feature type="repeat" description="TPR" evidence="3">
    <location>
        <begin position="362"/>
        <end position="395"/>
    </location>
</feature>
<keyword evidence="2 3" id="KW-0802">TPR repeat</keyword>
<reference evidence="4" key="1">
    <citation type="submission" date="2023-08" db="EMBL/GenBank/DDBJ databases">
        <authorList>
            <person name="Audoor S."/>
            <person name="Bilcke G."/>
        </authorList>
    </citation>
    <scope>NUCLEOTIDE SEQUENCE</scope>
</reference>
<name>A0AAD2JP55_9STRA</name>
<dbReference type="Proteomes" id="UP001295423">
    <property type="component" value="Unassembled WGS sequence"/>
</dbReference>
<dbReference type="EMBL" id="CAKOGP040002413">
    <property type="protein sequence ID" value="CAJ1968958.1"/>
    <property type="molecule type" value="Genomic_DNA"/>
</dbReference>
<comment type="caution">
    <text evidence="4">The sequence shown here is derived from an EMBL/GenBank/DDBJ whole genome shotgun (WGS) entry which is preliminary data.</text>
</comment>
<dbReference type="PANTHER" id="PTHR45641">
    <property type="entry name" value="TETRATRICOPEPTIDE REPEAT PROTEIN (AFU_ORTHOLOGUE AFUA_6G03870)"/>
    <property type="match status" value="1"/>
</dbReference>
<dbReference type="Pfam" id="PF13374">
    <property type="entry name" value="TPR_10"/>
    <property type="match status" value="1"/>
</dbReference>
<dbReference type="PROSITE" id="PS50005">
    <property type="entry name" value="TPR"/>
    <property type="match status" value="1"/>
</dbReference>
<dbReference type="SMART" id="SM00028">
    <property type="entry name" value="TPR"/>
    <property type="match status" value="6"/>
</dbReference>
<keyword evidence="1" id="KW-0677">Repeat</keyword>
<dbReference type="SUPFAM" id="SSF81301">
    <property type="entry name" value="Nucleotidyltransferase"/>
    <property type="match status" value="1"/>
</dbReference>
<dbReference type="Gene3D" id="1.25.40.10">
    <property type="entry name" value="Tetratricopeptide repeat domain"/>
    <property type="match status" value="3"/>
</dbReference>
<evidence type="ECO:0000256" key="1">
    <source>
        <dbReference type="ARBA" id="ARBA00022737"/>
    </source>
</evidence>
<dbReference type="PANTHER" id="PTHR45641:SF1">
    <property type="entry name" value="AAA+ ATPASE DOMAIN-CONTAINING PROTEIN"/>
    <property type="match status" value="1"/>
</dbReference>
<organism evidence="4 5">
    <name type="scientific">Cylindrotheca closterium</name>
    <dbReference type="NCBI Taxonomy" id="2856"/>
    <lineage>
        <taxon>Eukaryota</taxon>
        <taxon>Sar</taxon>
        <taxon>Stramenopiles</taxon>
        <taxon>Ochrophyta</taxon>
        <taxon>Bacillariophyta</taxon>
        <taxon>Bacillariophyceae</taxon>
        <taxon>Bacillariophycidae</taxon>
        <taxon>Bacillariales</taxon>
        <taxon>Bacillariaceae</taxon>
        <taxon>Cylindrotheca</taxon>
    </lineage>
</organism>
<proteinExistence type="predicted"/>
<gene>
    <name evidence="4" type="ORF">CYCCA115_LOCUS23480</name>
</gene>
<dbReference type="InterPro" id="IPR011990">
    <property type="entry name" value="TPR-like_helical_dom_sf"/>
</dbReference>
<evidence type="ECO:0000256" key="2">
    <source>
        <dbReference type="ARBA" id="ARBA00022803"/>
    </source>
</evidence>